<accession>A0ABV5B0K8</accession>
<dbReference type="EMBL" id="JBHHMI010000059">
    <property type="protein sequence ID" value="MFB5270022.1"/>
    <property type="molecule type" value="Genomic_DNA"/>
</dbReference>
<evidence type="ECO:0000259" key="1">
    <source>
        <dbReference type="Pfam" id="PF06983"/>
    </source>
</evidence>
<proteinExistence type="predicted"/>
<protein>
    <submittedName>
        <fullName evidence="2">VOC family protein</fullName>
    </submittedName>
</protein>
<dbReference type="Gene3D" id="3.10.180.10">
    <property type="entry name" value="2,3-Dihydroxybiphenyl 1,2-Dioxygenase, domain 1"/>
    <property type="match status" value="1"/>
</dbReference>
<keyword evidence="3" id="KW-1185">Reference proteome</keyword>
<dbReference type="PANTHER" id="PTHR33990">
    <property type="entry name" value="PROTEIN YJDN-RELATED"/>
    <property type="match status" value="1"/>
</dbReference>
<sequence>MSVKAIPYIMLDGNAKEAIQFYEKALDAKLLFSQTMGEAPDQSENPIPAEARERVAHAVLRVGETELYVADVLPGEAVQSGNQLSVCLTMDDAEDSKRIYELLQESGQVKVPLTKLYFSPAYAMVMDKFGVTFQIFTKRTS</sequence>
<dbReference type="InterPro" id="IPR029068">
    <property type="entry name" value="Glyas_Bleomycin-R_OHBP_Dase"/>
</dbReference>
<dbReference type="Pfam" id="PF06983">
    <property type="entry name" value="3-dmu-9_3-mt"/>
    <property type="match status" value="1"/>
</dbReference>
<feature type="domain" description="PhnB-like" evidence="1">
    <location>
        <begin position="4"/>
        <end position="135"/>
    </location>
</feature>
<dbReference type="Proteomes" id="UP001580346">
    <property type="component" value="Unassembled WGS sequence"/>
</dbReference>
<comment type="caution">
    <text evidence="2">The sequence shown here is derived from an EMBL/GenBank/DDBJ whole genome shotgun (WGS) entry which is preliminary data.</text>
</comment>
<dbReference type="RefSeq" id="WP_375358289.1">
    <property type="nucleotide sequence ID" value="NZ_JBHHMI010000059.1"/>
</dbReference>
<gene>
    <name evidence="2" type="ORF">ACE41H_25015</name>
</gene>
<organism evidence="2 3">
    <name type="scientific">Paenibacillus enshidis</name>
    <dbReference type="NCBI Taxonomy" id="1458439"/>
    <lineage>
        <taxon>Bacteria</taxon>
        <taxon>Bacillati</taxon>
        <taxon>Bacillota</taxon>
        <taxon>Bacilli</taxon>
        <taxon>Bacillales</taxon>
        <taxon>Paenibacillaceae</taxon>
        <taxon>Paenibacillus</taxon>
    </lineage>
</organism>
<dbReference type="PANTHER" id="PTHR33990:SF1">
    <property type="entry name" value="PROTEIN YJDN"/>
    <property type="match status" value="1"/>
</dbReference>
<dbReference type="InterPro" id="IPR028973">
    <property type="entry name" value="PhnB-like"/>
</dbReference>
<dbReference type="SUPFAM" id="SSF54593">
    <property type="entry name" value="Glyoxalase/Bleomycin resistance protein/Dihydroxybiphenyl dioxygenase"/>
    <property type="match status" value="1"/>
</dbReference>
<evidence type="ECO:0000313" key="3">
    <source>
        <dbReference type="Proteomes" id="UP001580346"/>
    </source>
</evidence>
<dbReference type="CDD" id="cd06588">
    <property type="entry name" value="PhnB_like"/>
    <property type="match status" value="1"/>
</dbReference>
<evidence type="ECO:0000313" key="2">
    <source>
        <dbReference type="EMBL" id="MFB5270022.1"/>
    </source>
</evidence>
<name>A0ABV5B0K8_9BACL</name>
<reference evidence="2 3" key="1">
    <citation type="submission" date="2024-09" db="EMBL/GenBank/DDBJ databases">
        <title>Paenibacillus zeirhizospherea sp. nov., isolated from surface of the maize (Zea mays) roots in a horticulture field, Hungary.</title>
        <authorList>
            <person name="Marton D."/>
            <person name="Farkas M."/>
            <person name="Bedics A."/>
            <person name="Toth E."/>
            <person name="Tancsics A."/>
            <person name="Boka K."/>
            <person name="Maroti G."/>
            <person name="Kriszt B."/>
            <person name="Cserhati M."/>
        </authorList>
    </citation>
    <scope>NUCLEOTIDE SEQUENCE [LARGE SCALE GENOMIC DNA]</scope>
    <source>
        <strain evidence="2 3">KCTC 33519</strain>
    </source>
</reference>